<dbReference type="PROSITE" id="PS50893">
    <property type="entry name" value="ABC_TRANSPORTER_2"/>
    <property type="match status" value="1"/>
</dbReference>
<name>A0AAW1N3D5_POPJA</name>
<evidence type="ECO:0000256" key="10">
    <source>
        <dbReference type="ARBA" id="ARBA00024220"/>
    </source>
</evidence>
<evidence type="ECO:0000256" key="4">
    <source>
        <dbReference type="ARBA" id="ARBA00022692"/>
    </source>
</evidence>
<feature type="transmembrane region" description="Helical" evidence="13">
    <location>
        <begin position="1002"/>
        <end position="1027"/>
    </location>
</feature>
<evidence type="ECO:0000256" key="6">
    <source>
        <dbReference type="ARBA" id="ARBA00022741"/>
    </source>
</evidence>
<feature type="transmembrane region" description="Helical" evidence="13">
    <location>
        <begin position="106"/>
        <end position="125"/>
    </location>
</feature>
<dbReference type="PANTHER" id="PTHR24223">
    <property type="entry name" value="ATP-BINDING CASSETTE SUB-FAMILY C"/>
    <property type="match status" value="1"/>
</dbReference>
<dbReference type="FunFam" id="1.20.1560.10:FF:000041">
    <property type="entry name" value="Multidrug-Resistance like protein 1, isoform C"/>
    <property type="match status" value="1"/>
</dbReference>
<evidence type="ECO:0000259" key="14">
    <source>
        <dbReference type="PROSITE" id="PS50893"/>
    </source>
</evidence>
<feature type="transmembrane region" description="Helical" evidence="13">
    <location>
        <begin position="576"/>
        <end position="596"/>
    </location>
</feature>
<dbReference type="CDD" id="cd18595">
    <property type="entry name" value="ABC_6TM_MRP1_2_3_6_D1_like"/>
    <property type="match status" value="1"/>
</dbReference>
<dbReference type="InterPro" id="IPR027417">
    <property type="entry name" value="P-loop_NTPase"/>
</dbReference>
<comment type="subcellular location">
    <subcellularLocation>
        <location evidence="1">Vacuole membrane</location>
        <topology evidence="1">Multi-pass membrane protein</topology>
    </subcellularLocation>
</comment>
<dbReference type="FunFam" id="1.20.1560.10:FF:000001">
    <property type="entry name" value="ATP-binding cassette subfamily C member 1"/>
    <property type="match status" value="1"/>
</dbReference>
<dbReference type="SUPFAM" id="SSF90123">
    <property type="entry name" value="ABC transporter transmembrane region"/>
    <property type="match status" value="2"/>
</dbReference>
<feature type="transmembrane region" description="Helical" evidence="13">
    <location>
        <begin position="349"/>
        <end position="370"/>
    </location>
</feature>
<feature type="domain" description="ABC transporter" evidence="14">
    <location>
        <begin position="625"/>
        <end position="847"/>
    </location>
</feature>
<evidence type="ECO:0000256" key="8">
    <source>
        <dbReference type="ARBA" id="ARBA00022989"/>
    </source>
</evidence>
<dbReference type="InterPro" id="IPR056227">
    <property type="entry name" value="TMD0_ABC"/>
</dbReference>
<evidence type="ECO:0000313" key="17">
    <source>
        <dbReference type="Proteomes" id="UP001458880"/>
    </source>
</evidence>
<keyword evidence="8 13" id="KW-1133">Transmembrane helix</keyword>
<dbReference type="GO" id="GO:0016887">
    <property type="term" value="F:ATP hydrolysis activity"/>
    <property type="evidence" value="ECO:0007669"/>
    <property type="project" value="InterPro"/>
</dbReference>
<feature type="transmembrane region" description="Helical" evidence="13">
    <location>
        <begin position="422"/>
        <end position="444"/>
    </location>
</feature>
<dbReference type="PROSITE" id="PS00211">
    <property type="entry name" value="ABC_TRANSPORTER_1"/>
    <property type="match status" value="1"/>
</dbReference>
<evidence type="ECO:0000256" key="3">
    <source>
        <dbReference type="ARBA" id="ARBA00022448"/>
    </source>
</evidence>
<evidence type="ECO:0000313" key="16">
    <source>
        <dbReference type="EMBL" id="KAK9752489.1"/>
    </source>
</evidence>
<dbReference type="InterPro" id="IPR003593">
    <property type="entry name" value="AAA+_ATPase"/>
</dbReference>
<feature type="transmembrane region" description="Helical" evidence="13">
    <location>
        <begin position="1103"/>
        <end position="1123"/>
    </location>
</feature>
<feature type="region of interest" description="Disordered" evidence="12">
    <location>
        <begin position="887"/>
        <end position="926"/>
    </location>
</feature>
<dbReference type="SMART" id="SM00382">
    <property type="entry name" value="AAA"/>
    <property type="match status" value="1"/>
</dbReference>
<dbReference type="Proteomes" id="UP001458880">
    <property type="component" value="Unassembled WGS sequence"/>
</dbReference>
<dbReference type="SUPFAM" id="SSF52540">
    <property type="entry name" value="P-loop containing nucleoside triphosphate hydrolases"/>
    <property type="match status" value="1"/>
</dbReference>
<keyword evidence="5" id="KW-0677">Repeat</keyword>
<dbReference type="EMBL" id="JASPKY010000019">
    <property type="protein sequence ID" value="KAK9752489.1"/>
    <property type="molecule type" value="Genomic_DNA"/>
</dbReference>
<keyword evidence="17" id="KW-1185">Reference proteome</keyword>
<feature type="compositionally biased region" description="Polar residues" evidence="12">
    <location>
        <begin position="887"/>
        <end position="909"/>
    </location>
</feature>
<dbReference type="Gene3D" id="1.20.1560.10">
    <property type="entry name" value="ABC transporter type 1, transmembrane domain"/>
    <property type="match status" value="2"/>
</dbReference>
<dbReference type="InterPro" id="IPR050173">
    <property type="entry name" value="ABC_transporter_C-like"/>
</dbReference>
<keyword evidence="9 13" id="KW-0472">Membrane</keyword>
<feature type="transmembrane region" description="Helical" evidence="13">
    <location>
        <begin position="132"/>
        <end position="150"/>
    </location>
</feature>
<dbReference type="InterPro" id="IPR036640">
    <property type="entry name" value="ABC1_TM_sf"/>
</dbReference>
<dbReference type="CDD" id="cd03250">
    <property type="entry name" value="ABCC_MRP_domain1"/>
    <property type="match status" value="1"/>
</dbReference>
<feature type="transmembrane region" description="Helical" evidence="13">
    <location>
        <begin position="302"/>
        <end position="320"/>
    </location>
</feature>
<proteinExistence type="inferred from homology"/>
<keyword evidence="4 13" id="KW-0812">Transmembrane</keyword>
<dbReference type="Pfam" id="PF24357">
    <property type="entry name" value="TMD0_ABC"/>
    <property type="match status" value="1"/>
</dbReference>
<feature type="transmembrane region" description="Helical" evidence="13">
    <location>
        <begin position="170"/>
        <end position="190"/>
    </location>
</feature>
<keyword evidence="7" id="KW-0067">ATP-binding</keyword>
<evidence type="ECO:0000256" key="1">
    <source>
        <dbReference type="ARBA" id="ARBA00004128"/>
    </source>
</evidence>
<dbReference type="FunFam" id="3.40.50.300:FF:000812">
    <property type="entry name" value="multidrug resistance-associated protein 1 isoform X15"/>
    <property type="match status" value="1"/>
</dbReference>
<feature type="transmembrane region" description="Helical" evidence="13">
    <location>
        <begin position="68"/>
        <end position="86"/>
    </location>
</feature>
<protein>
    <recommendedName>
        <fullName evidence="10">ABC-type glutathione-S-conjugate transporter</fullName>
        <ecNumber evidence="10">7.6.2.3</ecNumber>
    </recommendedName>
</protein>
<feature type="transmembrane region" description="Helical" evidence="13">
    <location>
        <begin position="36"/>
        <end position="56"/>
    </location>
</feature>
<dbReference type="PANTHER" id="PTHR24223:SF443">
    <property type="entry name" value="MULTIDRUG-RESISTANCE LIKE PROTEIN 1, ISOFORM I"/>
    <property type="match status" value="1"/>
</dbReference>
<accession>A0AAW1N3D5</accession>
<keyword evidence="3" id="KW-0813">Transport</keyword>
<dbReference type="Pfam" id="PF00664">
    <property type="entry name" value="ABC_membrane"/>
    <property type="match status" value="2"/>
</dbReference>
<dbReference type="GO" id="GO:0005524">
    <property type="term" value="F:ATP binding"/>
    <property type="evidence" value="ECO:0007669"/>
    <property type="project" value="UniProtKB-KW"/>
</dbReference>
<feature type="domain" description="ABC transmembrane type-1" evidence="15">
    <location>
        <begin position="312"/>
        <end position="593"/>
    </location>
</feature>
<dbReference type="InterPro" id="IPR003439">
    <property type="entry name" value="ABC_transporter-like_ATP-bd"/>
</dbReference>
<feature type="transmembrane region" description="Helical" evidence="13">
    <location>
        <begin position="527"/>
        <end position="556"/>
    </location>
</feature>
<evidence type="ECO:0000256" key="2">
    <source>
        <dbReference type="ARBA" id="ARBA00009726"/>
    </source>
</evidence>
<feature type="transmembrane region" description="Helical" evidence="13">
    <location>
        <begin position="450"/>
        <end position="470"/>
    </location>
</feature>
<dbReference type="Pfam" id="PF00005">
    <property type="entry name" value="ABC_tran"/>
    <property type="match status" value="1"/>
</dbReference>
<comment type="caution">
    <text evidence="16">The sequence shown here is derived from an EMBL/GenBank/DDBJ whole genome shotgun (WGS) entry which is preliminary data.</text>
</comment>
<dbReference type="CDD" id="cd18603">
    <property type="entry name" value="ABC_6TM_MRP1_2_3_6_D2_like"/>
    <property type="match status" value="1"/>
</dbReference>
<comment type="catalytic activity">
    <reaction evidence="11">
        <text>leukotriene C4(in) + ATP + H2O = leukotriene C4(out) + ADP + phosphate + H(+)</text>
        <dbReference type="Rhea" id="RHEA:38963"/>
        <dbReference type="ChEBI" id="CHEBI:15377"/>
        <dbReference type="ChEBI" id="CHEBI:15378"/>
        <dbReference type="ChEBI" id="CHEBI:30616"/>
        <dbReference type="ChEBI" id="CHEBI:43474"/>
        <dbReference type="ChEBI" id="CHEBI:57973"/>
        <dbReference type="ChEBI" id="CHEBI:456216"/>
    </reaction>
    <physiologicalReaction direction="left-to-right" evidence="11">
        <dbReference type="Rhea" id="RHEA:38964"/>
    </physiologicalReaction>
</comment>
<evidence type="ECO:0000259" key="15">
    <source>
        <dbReference type="PROSITE" id="PS50929"/>
    </source>
</evidence>
<dbReference type="PROSITE" id="PS50929">
    <property type="entry name" value="ABC_TM1F"/>
    <property type="match status" value="2"/>
</dbReference>
<dbReference type="GO" id="GO:0005774">
    <property type="term" value="C:vacuolar membrane"/>
    <property type="evidence" value="ECO:0007669"/>
    <property type="project" value="UniProtKB-SubCell"/>
</dbReference>
<dbReference type="Gene3D" id="3.40.50.300">
    <property type="entry name" value="P-loop containing nucleotide triphosphate hydrolases"/>
    <property type="match status" value="1"/>
</dbReference>
<organism evidence="16 17">
    <name type="scientific">Popillia japonica</name>
    <name type="common">Japanese beetle</name>
    <dbReference type="NCBI Taxonomy" id="7064"/>
    <lineage>
        <taxon>Eukaryota</taxon>
        <taxon>Metazoa</taxon>
        <taxon>Ecdysozoa</taxon>
        <taxon>Arthropoda</taxon>
        <taxon>Hexapoda</taxon>
        <taxon>Insecta</taxon>
        <taxon>Pterygota</taxon>
        <taxon>Neoptera</taxon>
        <taxon>Endopterygota</taxon>
        <taxon>Coleoptera</taxon>
        <taxon>Polyphaga</taxon>
        <taxon>Scarabaeiformia</taxon>
        <taxon>Scarabaeidae</taxon>
        <taxon>Rutelinae</taxon>
        <taxon>Popillia</taxon>
    </lineage>
</organism>
<evidence type="ECO:0000256" key="12">
    <source>
        <dbReference type="SAM" id="MobiDB-lite"/>
    </source>
</evidence>
<dbReference type="AlphaFoldDB" id="A0AAW1N3D5"/>
<dbReference type="GO" id="GO:0015431">
    <property type="term" value="F:ABC-type glutathione S-conjugate transporter activity"/>
    <property type="evidence" value="ECO:0007669"/>
    <property type="project" value="UniProtKB-EC"/>
</dbReference>
<feature type="domain" description="ABC transmembrane type-1" evidence="15">
    <location>
        <begin position="963"/>
        <end position="1202"/>
    </location>
</feature>
<evidence type="ECO:0000256" key="7">
    <source>
        <dbReference type="ARBA" id="ARBA00022840"/>
    </source>
</evidence>
<comment type="similarity">
    <text evidence="2">Belongs to the ABC transporter superfamily. ABCC family. Conjugate transporter (TC 3.A.1.208) subfamily.</text>
</comment>
<evidence type="ECO:0000256" key="11">
    <source>
        <dbReference type="ARBA" id="ARBA00047523"/>
    </source>
</evidence>
<reference evidence="16 17" key="1">
    <citation type="journal article" date="2024" name="BMC Genomics">
        <title>De novo assembly and annotation of Popillia japonica's genome with initial clues to its potential as an invasive pest.</title>
        <authorList>
            <person name="Cucini C."/>
            <person name="Boschi S."/>
            <person name="Funari R."/>
            <person name="Cardaioli E."/>
            <person name="Iannotti N."/>
            <person name="Marturano G."/>
            <person name="Paoli F."/>
            <person name="Bruttini M."/>
            <person name="Carapelli A."/>
            <person name="Frati F."/>
            <person name="Nardi F."/>
        </authorList>
    </citation>
    <scope>NUCLEOTIDE SEQUENCE [LARGE SCALE GENOMIC DNA]</scope>
    <source>
        <strain evidence="16">DMR45628</strain>
    </source>
</reference>
<keyword evidence="6" id="KW-0547">Nucleotide-binding</keyword>
<dbReference type="InterPro" id="IPR017871">
    <property type="entry name" value="ABC_transporter-like_CS"/>
</dbReference>
<dbReference type="EC" id="7.6.2.3" evidence="10"/>
<gene>
    <name evidence="16" type="ORF">QE152_g4079</name>
</gene>
<evidence type="ECO:0000256" key="9">
    <source>
        <dbReference type="ARBA" id="ARBA00023136"/>
    </source>
</evidence>
<sequence>MASSTLDKFCGSEFWDANLTWHTNDPDFTRCFERTVLIWVPCIYLWVFSSLEVYYILNSKKRDIPWNFLNITKLLFNSVLIILSIVDFSVAINRLRNDEEVFNVDIYTPIIRILTFGLTACLVYYNRKNGLVTSGLLFQFWFLCAIFGAPQFRTEIREAQITAPDPYFNYISYIIYYPIVLALLFLNCFADKQPRESKYPKSDNPCPELKSSFLAKIVYSWFDALAWKGYRNPLETKDLWDMNPEDSAYEVVPKFDKNWQKIVKKAHGTQSIQHTNATYKTDPASVDFVGSTTKKQASILPALVKTFGPMFLFGAFLKAFQDVLTFVSPQILRALIAFVENREEQWKGFLYAGLLFGTAAIQTLILSQYFQRMFIVGMRIRTALISTIYRKALRMSNVAKKESTVGEIVNLMSVDAQKFIELTAYLNMIWSAPLQIILAIYFLWDILGPSVLAGLAVMIIMIPINGYIANKVKSLQIKQMKNKDERVKLMNEVLSGIKVLKLYAWEPSFEEQVLKIRSKEMNVLKKAAYLNAGTSFIWSCAPFLVALVSFATYVLIDEANTLDATKAFVSLSLFNILRFPLSMLPMMISNMVQAWVSVQRINKFMNTDELDPNNVQHDPSESAPLLIENGNFNWGDDAILKNINIRLPKNTLTAVVGQVGSGKSSLLSAFLGEMVKESGRVNTVGSIAYVSQQAWIQNATLQDNILFGKPLNRKLYDQIVEACALKPDLDMLPGGDQTEIGEKGINLSGGQKQRVSLARAVYADADVYFLDDPLSAVDSHVGKHIFEKVIGPHGVLRHKTRVLVTHGITYLPQTDKIIVIKDGEVSETGTYQHLLDKKGAFSDFLMQHITEAGEEDDEELDELKNQLSSTQGAEELVRKLQTQISRTRTYSESGSDKVNGTLQHQNSVDKGSRKRSSTADLEQKKPETQKLIEVEKAETGSVKWDVYKHYLKSIGVFLTCSTLLLNLVFQGFSIGSNIWLTIWSADNTTVVDGVADTAKRDMYLGVYGALGVGQAFSMFLSSLALYIGTLNGALLMHNFILSNVIRAPCTTFYDITPVGRILNRFSKDVETLDSVLPMTLRGWTTCFFSVLGTLVVISYTTPIFIAVIIPIAVLYYFIQRFYVATSRQLKRLESVSRSPIYSHFGETVTGAQVIRAFDEKNRFIKESEGKVDFNQVCYYPSIMANRWLAVRLEMVGNLILLLPKHYG</sequence>
<evidence type="ECO:0000256" key="5">
    <source>
        <dbReference type="ARBA" id="ARBA00022737"/>
    </source>
</evidence>
<dbReference type="InterPro" id="IPR011527">
    <property type="entry name" value="ABC1_TM_dom"/>
</dbReference>
<evidence type="ECO:0000256" key="13">
    <source>
        <dbReference type="SAM" id="Phobius"/>
    </source>
</evidence>